<keyword evidence="4" id="KW-1185">Reference proteome</keyword>
<organism evidence="3 4">
    <name type="scientific">Methanocalculus taiwanensis</name>
    <dbReference type="NCBI Taxonomy" id="106207"/>
    <lineage>
        <taxon>Archaea</taxon>
        <taxon>Methanobacteriati</taxon>
        <taxon>Methanobacteriota</taxon>
        <taxon>Stenosarchaea group</taxon>
        <taxon>Methanomicrobia</taxon>
        <taxon>Methanomicrobiales</taxon>
        <taxon>Methanocalculaceae</taxon>
        <taxon>Methanocalculus</taxon>
    </lineage>
</organism>
<dbReference type="Proteomes" id="UP001524383">
    <property type="component" value="Unassembled WGS sequence"/>
</dbReference>
<evidence type="ECO:0000313" key="3">
    <source>
        <dbReference type="EMBL" id="MCQ1539446.1"/>
    </source>
</evidence>
<gene>
    <name evidence="3" type="ORF">FTO68_10700</name>
</gene>
<feature type="domain" description="HTH merR-type" evidence="2">
    <location>
        <begin position="12"/>
        <end position="81"/>
    </location>
</feature>
<sequence>MIVVISLADDDTVRIQEIAGLLSLSEELVRRYADEYDEFLPHRTIGKVRLYEQRAVKRFRVIADLSAQGMYHDAIIAVLKGGKPLHEIGRDEEKRESKDERPPSPPRGSDRMDEIVICTRRTEERTTTIDHRLAAIRDSMSADTERIIREIGELREEVCLSRSELRTLWSQVRELEEDLRERELRKSWLERTAKRFCR</sequence>
<feature type="region of interest" description="Disordered" evidence="1">
    <location>
        <begin position="87"/>
        <end position="113"/>
    </location>
</feature>
<evidence type="ECO:0000313" key="4">
    <source>
        <dbReference type="Proteomes" id="UP001524383"/>
    </source>
</evidence>
<name>A0ABD4TL09_9EURY</name>
<protein>
    <submittedName>
        <fullName evidence="3">MerR family transcriptional regulator</fullName>
    </submittedName>
</protein>
<accession>A0ABD4TL09</accession>
<dbReference type="EMBL" id="VOTZ01000030">
    <property type="protein sequence ID" value="MCQ1539446.1"/>
    <property type="molecule type" value="Genomic_DNA"/>
</dbReference>
<dbReference type="AlphaFoldDB" id="A0ABD4TL09"/>
<dbReference type="Gene3D" id="1.10.1660.10">
    <property type="match status" value="1"/>
</dbReference>
<reference evidence="3 4" key="1">
    <citation type="submission" date="2019-08" db="EMBL/GenBank/DDBJ databases">
        <authorList>
            <person name="Chen S.-C."/>
            <person name="Lai M.-C."/>
            <person name="You Y.-T."/>
        </authorList>
    </citation>
    <scope>NUCLEOTIDE SEQUENCE [LARGE SCALE GENOMIC DNA]</scope>
    <source>
        <strain evidence="3 4">P2F9704a</strain>
    </source>
</reference>
<proteinExistence type="predicted"/>
<dbReference type="SUPFAM" id="SSF46955">
    <property type="entry name" value="Putative DNA-binding domain"/>
    <property type="match status" value="1"/>
</dbReference>
<evidence type="ECO:0000259" key="2">
    <source>
        <dbReference type="PROSITE" id="PS50937"/>
    </source>
</evidence>
<comment type="caution">
    <text evidence="3">The sequence shown here is derived from an EMBL/GenBank/DDBJ whole genome shotgun (WGS) entry which is preliminary data.</text>
</comment>
<dbReference type="Pfam" id="PF13411">
    <property type="entry name" value="MerR_1"/>
    <property type="match status" value="1"/>
</dbReference>
<dbReference type="InterPro" id="IPR009061">
    <property type="entry name" value="DNA-bd_dom_put_sf"/>
</dbReference>
<evidence type="ECO:0000256" key="1">
    <source>
        <dbReference type="SAM" id="MobiDB-lite"/>
    </source>
</evidence>
<dbReference type="InterPro" id="IPR000551">
    <property type="entry name" value="MerR-type_HTH_dom"/>
</dbReference>
<dbReference type="PROSITE" id="PS50937">
    <property type="entry name" value="HTH_MERR_2"/>
    <property type="match status" value="1"/>
</dbReference>